<organism evidence="1 2">
    <name type="scientific">Anaerococcus murdochii</name>
    <dbReference type="NCBI Taxonomy" id="411577"/>
    <lineage>
        <taxon>Bacteria</taxon>
        <taxon>Bacillati</taxon>
        <taxon>Bacillota</taxon>
        <taxon>Tissierellia</taxon>
        <taxon>Tissierellales</taxon>
        <taxon>Peptoniphilaceae</taxon>
        <taxon>Anaerococcus</taxon>
    </lineage>
</organism>
<evidence type="ECO:0000313" key="1">
    <source>
        <dbReference type="EMBL" id="MBZ2386656.1"/>
    </source>
</evidence>
<dbReference type="EMBL" id="JAIPME010000002">
    <property type="protein sequence ID" value="MBZ2386656.1"/>
    <property type="molecule type" value="Genomic_DNA"/>
</dbReference>
<reference evidence="1 2" key="1">
    <citation type="submission" date="2021-08" db="EMBL/GenBank/DDBJ databases">
        <title>FDA dAtabase for Regulatory Grade micrObial Sequences (FDA-ARGOS): Supporting development and validation of Infectious Disease Dx tests.</title>
        <authorList>
            <person name="Sproer C."/>
            <person name="Gronow S."/>
            <person name="Severitt S."/>
            <person name="Schroder I."/>
            <person name="Tallon L."/>
            <person name="Sadzewicz L."/>
            <person name="Zhao X."/>
            <person name="Boylan J."/>
            <person name="Ott S."/>
            <person name="Bowen H."/>
            <person name="Vavikolanu K."/>
            <person name="Hazen T."/>
            <person name="Aluvathingal J."/>
            <person name="Nadendla S."/>
            <person name="Lowell S."/>
            <person name="Myers T."/>
            <person name="Yan Y."/>
            <person name="Sichtig H."/>
        </authorList>
    </citation>
    <scope>NUCLEOTIDE SEQUENCE [LARGE SCALE GENOMIC DNA]</scope>
    <source>
        <strain evidence="1 2">FDAARGOS_1460</strain>
    </source>
</reference>
<evidence type="ECO:0000313" key="2">
    <source>
        <dbReference type="Proteomes" id="UP000734271"/>
    </source>
</evidence>
<dbReference type="RefSeq" id="WP_223418942.1">
    <property type="nucleotide sequence ID" value="NZ_JAIPME010000002.1"/>
</dbReference>
<dbReference type="Proteomes" id="UP000734271">
    <property type="component" value="Unassembled WGS sequence"/>
</dbReference>
<name>A0ABS7SYP4_9FIRM</name>
<gene>
    <name evidence="1" type="ORF">K8P03_05005</name>
</gene>
<accession>A0ABS7SYP4</accession>
<protein>
    <submittedName>
        <fullName evidence="1">Uncharacterized protein</fullName>
    </submittedName>
</protein>
<comment type="caution">
    <text evidence="1">The sequence shown here is derived from an EMBL/GenBank/DDBJ whole genome shotgun (WGS) entry which is preliminary data.</text>
</comment>
<keyword evidence="2" id="KW-1185">Reference proteome</keyword>
<sequence length="55" mass="6365">MNYKIEVCGMMRNALMFFVIVIAILGDKWELANLIMLYNIGISLTDISVNLKDRR</sequence>
<proteinExistence type="predicted"/>